<gene>
    <name evidence="2" type="ORF">CH339_13970</name>
</gene>
<reference evidence="2 3" key="1">
    <citation type="submission" date="2017-07" db="EMBL/GenBank/DDBJ databases">
        <title>Draft Genome Sequences of Select Purple Nonsulfur Bacteria.</title>
        <authorList>
            <person name="Lasarre B."/>
            <person name="Mckinlay J.B."/>
        </authorList>
    </citation>
    <scope>NUCLEOTIDE SEQUENCE [LARGE SCALE GENOMIC DNA]</scope>
    <source>
        <strain evidence="2 3">DSM 11290</strain>
    </source>
</reference>
<dbReference type="InterPro" id="IPR013154">
    <property type="entry name" value="ADH-like_N"/>
</dbReference>
<dbReference type="SUPFAM" id="SSF50129">
    <property type="entry name" value="GroES-like"/>
    <property type="match status" value="1"/>
</dbReference>
<organism evidence="2 3">
    <name type="scientific">Rhodobium orientis</name>
    <dbReference type="NCBI Taxonomy" id="34017"/>
    <lineage>
        <taxon>Bacteria</taxon>
        <taxon>Pseudomonadati</taxon>
        <taxon>Pseudomonadota</taxon>
        <taxon>Alphaproteobacteria</taxon>
        <taxon>Hyphomicrobiales</taxon>
        <taxon>Rhodobiaceae</taxon>
        <taxon>Rhodobium</taxon>
    </lineage>
</organism>
<comment type="caution">
    <text evidence="2">The sequence shown here is derived from an EMBL/GenBank/DDBJ whole genome shotgun (WGS) entry which is preliminary data.</text>
</comment>
<dbReference type="InterPro" id="IPR011032">
    <property type="entry name" value="GroES-like_sf"/>
</dbReference>
<feature type="domain" description="Enoyl reductase (ER)" evidence="1">
    <location>
        <begin position="11"/>
        <end position="335"/>
    </location>
</feature>
<sequence>MRALVLDGGFGFQNLNIAERERPEPGPGEVLVRIAAVSLNYRDLLLVEGSYNPRQTMPVVPTSDGAGIVEAVGPGVTRFSPGDRVVNGIAEGWIDGAPSAGGLKTIRGGPGGDGFCADYVLVPERALFAVPDHLSLTEAATLPCAGITAWCAVVEHGNVRPGGTVVVEGTGGVALFAMQFARIAGARTMVLSSSNEKLDRISDLGADVTANYVEVPEWSRAVRENFDADGADLVVELGGAATLENAMRSVKPGGTVALIGNLSGSHAPLNLPLAVMRQVRLQGITCGSLGDMARMMAAVATHRLKPWVHETFPLDRYRDAFELMRAGGHVGKIVIALDPDA</sequence>
<name>A0A327JT05_9HYPH</name>
<dbReference type="CDD" id="cd08276">
    <property type="entry name" value="MDR7"/>
    <property type="match status" value="1"/>
</dbReference>
<evidence type="ECO:0000313" key="2">
    <source>
        <dbReference type="EMBL" id="RAI26438.1"/>
    </source>
</evidence>
<dbReference type="AlphaFoldDB" id="A0A327JT05"/>
<dbReference type="Gene3D" id="3.90.180.10">
    <property type="entry name" value="Medium-chain alcohol dehydrogenases, catalytic domain"/>
    <property type="match status" value="1"/>
</dbReference>
<dbReference type="RefSeq" id="WP_111434988.1">
    <property type="nucleotide sequence ID" value="NZ_JACIGG010000023.1"/>
</dbReference>
<dbReference type="Pfam" id="PF08240">
    <property type="entry name" value="ADH_N"/>
    <property type="match status" value="1"/>
</dbReference>
<accession>A0A327JT05</accession>
<dbReference type="PANTHER" id="PTHR45033">
    <property type="match status" value="1"/>
</dbReference>
<dbReference type="GO" id="GO:0016491">
    <property type="term" value="F:oxidoreductase activity"/>
    <property type="evidence" value="ECO:0007669"/>
    <property type="project" value="InterPro"/>
</dbReference>
<dbReference type="PANTHER" id="PTHR45033:SF2">
    <property type="entry name" value="ZINC-TYPE ALCOHOL DEHYDROGENASE-LIKE PROTEIN C1773.06C"/>
    <property type="match status" value="1"/>
</dbReference>
<evidence type="ECO:0000313" key="3">
    <source>
        <dbReference type="Proteomes" id="UP000249299"/>
    </source>
</evidence>
<protein>
    <recommendedName>
        <fullName evidence="1">Enoyl reductase (ER) domain-containing protein</fullName>
    </recommendedName>
</protein>
<dbReference type="OrthoDB" id="9790818at2"/>
<dbReference type="EMBL" id="NPEV01000030">
    <property type="protein sequence ID" value="RAI26438.1"/>
    <property type="molecule type" value="Genomic_DNA"/>
</dbReference>
<dbReference type="InterPro" id="IPR013149">
    <property type="entry name" value="ADH-like_C"/>
</dbReference>
<dbReference type="InterPro" id="IPR036291">
    <property type="entry name" value="NAD(P)-bd_dom_sf"/>
</dbReference>
<dbReference type="Pfam" id="PF00107">
    <property type="entry name" value="ADH_zinc_N"/>
    <property type="match status" value="1"/>
</dbReference>
<dbReference type="InterPro" id="IPR052711">
    <property type="entry name" value="Zinc_ADH-like"/>
</dbReference>
<dbReference type="SUPFAM" id="SSF51735">
    <property type="entry name" value="NAD(P)-binding Rossmann-fold domains"/>
    <property type="match status" value="1"/>
</dbReference>
<evidence type="ECO:0000259" key="1">
    <source>
        <dbReference type="SMART" id="SM00829"/>
    </source>
</evidence>
<dbReference type="SMART" id="SM00829">
    <property type="entry name" value="PKS_ER"/>
    <property type="match status" value="1"/>
</dbReference>
<proteinExistence type="predicted"/>
<keyword evidence="3" id="KW-1185">Reference proteome</keyword>
<dbReference type="Proteomes" id="UP000249299">
    <property type="component" value="Unassembled WGS sequence"/>
</dbReference>
<dbReference type="Gene3D" id="3.40.50.720">
    <property type="entry name" value="NAD(P)-binding Rossmann-like Domain"/>
    <property type="match status" value="1"/>
</dbReference>
<dbReference type="InterPro" id="IPR020843">
    <property type="entry name" value="ER"/>
</dbReference>